<feature type="non-terminal residue" evidence="9">
    <location>
        <position position="1"/>
    </location>
</feature>
<dbReference type="Pfam" id="PF02652">
    <property type="entry name" value="Lactate_perm"/>
    <property type="match status" value="1"/>
</dbReference>
<proteinExistence type="inferred from homology"/>
<comment type="subcellular location">
    <subcellularLocation>
        <location evidence="1 8">Cell membrane</location>
        <topology evidence="1 8">Multi-pass membrane protein</topology>
    </subcellularLocation>
</comment>
<evidence type="ECO:0000256" key="3">
    <source>
        <dbReference type="ARBA" id="ARBA00022448"/>
    </source>
</evidence>
<keyword evidence="7" id="KW-0472">Membrane</keyword>
<evidence type="ECO:0000256" key="6">
    <source>
        <dbReference type="ARBA" id="ARBA00022989"/>
    </source>
</evidence>
<gene>
    <name evidence="9" type="ORF">BST14_29175</name>
</gene>
<evidence type="ECO:0000256" key="2">
    <source>
        <dbReference type="ARBA" id="ARBA00010100"/>
    </source>
</evidence>
<evidence type="ECO:0000256" key="4">
    <source>
        <dbReference type="ARBA" id="ARBA00022475"/>
    </source>
</evidence>
<keyword evidence="5" id="KW-0812">Transmembrane</keyword>
<accession>A0A1W9YMR6</accession>
<evidence type="ECO:0000256" key="5">
    <source>
        <dbReference type="ARBA" id="ARBA00022692"/>
    </source>
</evidence>
<sequence length="78" mass="8358">PFLVLTVLVTIWTLKPFKALFAPGGELYWLVFNFAIPHLDQLVVKGAPIATSATPIAAVFKFDPISATGTAIFLSALV</sequence>
<dbReference type="EMBL" id="MVHG01000409">
    <property type="protein sequence ID" value="ORA01325.1"/>
    <property type="molecule type" value="Genomic_DNA"/>
</dbReference>
<organism evidence="9 10">
    <name type="scientific">Mycobacterium arosiense ATCC BAA-1401 = DSM 45069</name>
    <dbReference type="NCBI Taxonomy" id="1265311"/>
    <lineage>
        <taxon>Bacteria</taxon>
        <taxon>Bacillati</taxon>
        <taxon>Actinomycetota</taxon>
        <taxon>Actinomycetes</taxon>
        <taxon>Mycobacteriales</taxon>
        <taxon>Mycobacteriaceae</taxon>
        <taxon>Mycobacterium</taxon>
        <taxon>Mycobacterium avium complex (MAC)</taxon>
    </lineage>
</organism>
<evidence type="ECO:0000313" key="9">
    <source>
        <dbReference type="EMBL" id="ORA01325.1"/>
    </source>
</evidence>
<keyword evidence="4 8" id="KW-1003">Cell membrane</keyword>
<dbReference type="GO" id="GO:0005886">
    <property type="term" value="C:plasma membrane"/>
    <property type="evidence" value="ECO:0007669"/>
    <property type="project" value="UniProtKB-SubCell"/>
</dbReference>
<dbReference type="RefSeq" id="WP_211280876.1">
    <property type="nucleotide sequence ID" value="NZ_MVHG01000409.1"/>
</dbReference>
<comment type="caution">
    <text evidence="9">The sequence shown here is derived from an EMBL/GenBank/DDBJ whole genome shotgun (WGS) entry which is preliminary data.</text>
</comment>
<evidence type="ECO:0000256" key="1">
    <source>
        <dbReference type="ARBA" id="ARBA00004651"/>
    </source>
</evidence>
<evidence type="ECO:0000313" key="10">
    <source>
        <dbReference type="Proteomes" id="UP000192707"/>
    </source>
</evidence>
<keyword evidence="3 8" id="KW-0813">Transport</keyword>
<protein>
    <recommendedName>
        <fullName evidence="8">L-lactate permease</fullName>
    </recommendedName>
</protein>
<evidence type="ECO:0000256" key="8">
    <source>
        <dbReference type="RuleBase" id="RU365092"/>
    </source>
</evidence>
<dbReference type="InterPro" id="IPR003804">
    <property type="entry name" value="Lactate_perm"/>
</dbReference>
<dbReference type="GO" id="GO:0015129">
    <property type="term" value="F:lactate transmembrane transporter activity"/>
    <property type="evidence" value="ECO:0007669"/>
    <property type="project" value="UniProtKB-UniRule"/>
</dbReference>
<evidence type="ECO:0000256" key="7">
    <source>
        <dbReference type="ARBA" id="ARBA00023136"/>
    </source>
</evidence>
<dbReference type="AlphaFoldDB" id="A0A1W9YMR6"/>
<dbReference type="Proteomes" id="UP000192707">
    <property type="component" value="Unassembled WGS sequence"/>
</dbReference>
<feature type="non-terminal residue" evidence="9">
    <location>
        <position position="78"/>
    </location>
</feature>
<comment type="function">
    <text evidence="8">Uptake of L-lactate across the membrane. Can also transport D-lactate and glycolate.</text>
</comment>
<name>A0A1W9YMR6_MYCAI</name>
<comment type="similarity">
    <text evidence="2 8">Belongs to the lactate permease family.</text>
</comment>
<keyword evidence="6" id="KW-1133">Transmembrane helix</keyword>
<keyword evidence="10" id="KW-1185">Reference proteome</keyword>
<reference evidence="9 10" key="1">
    <citation type="submission" date="2016-12" db="EMBL/GenBank/DDBJ databases">
        <title>The new phylogeny of genus Mycobacterium.</title>
        <authorList>
            <person name="Tortoli E."/>
            <person name="Trovato A."/>
            <person name="Cirillo D.M."/>
        </authorList>
    </citation>
    <scope>NUCLEOTIDE SEQUENCE [LARGE SCALE GENOMIC DNA]</scope>
    <source>
        <strain evidence="9 10">DSM 45069</strain>
    </source>
</reference>